<evidence type="ECO:0000313" key="4">
    <source>
        <dbReference type="EMBL" id="KAF5960028.1"/>
    </source>
</evidence>
<dbReference type="Pfam" id="PF00206">
    <property type="entry name" value="Lyase_1"/>
    <property type="match status" value="1"/>
</dbReference>
<dbReference type="GO" id="GO:0003824">
    <property type="term" value="F:catalytic activity"/>
    <property type="evidence" value="ECO:0007669"/>
    <property type="project" value="InterPro"/>
</dbReference>
<protein>
    <recommendedName>
        <fullName evidence="3">Fumarate lyase N-terminal domain-containing protein</fullName>
    </recommendedName>
</protein>
<dbReference type="EMBL" id="JACBKZ010000001">
    <property type="protein sequence ID" value="KAF5960028.1"/>
    <property type="molecule type" value="Genomic_DNA"/>
</dbReference>
<reference evidence="5" key="1">
    <citation type="journal article" date="2020" name="Nat. Commun.">
        <title>Genome assembly of wild tea tree DASZ reveals pedigree and selection history of tea varieties.</title>
        <authorList>
            <person name="Zhang W."/>
            <person name="Zhang Y."/>
            <person name="Qiu H."/>
            <person name="Guo Y."/>
            <person name="Wan H."/>
            <person name="Zhang X."/>
            <person name="Scossa F."/>
            <person name="Alseekh S."/>
            <person name="Zhang Q."/>
            <person name="Wang P."/>
            <person name="Xu L."/>
            <person name="Schmidt M.H."/>
            <person name="Jia X."/>
            <person name="Li D."/>
            <person name="Zhu A."/>
            <person name="Guo F."/>
            <person name="Chen W."/>
            <person name="Ni D."/>
            <person name="Usadel B."/>
            <person name="Fernie A.R."/>
            <person name="Wen W."/>
        </authorList>
    </citation>
    <scope>NUCLEOTIDE SEQUENCE [LARGE SCALE GENOMIC DNA]</scope>
    <source>
        <strain evidence="5">cv. G240</strain>
    </source>
</reference>
<evidence type="ECO:0000256" key="1">
    <source>
        <dbReference type="SAM" id="MobiDB-lite"/>
    </source>
</evidence>
<dbReference type="InterPro" id="IPR008948">
    <property type="entry name" value="L-Aspartase-like"/>
</dbReference>
<keyword evidence="5" id="KW-1185">Reference proteome</keyword>
<proteinExistence type="predicted"/>
<accession>A0A7J7I7B1</accession>
<dbReference type="SUPFAM" id="SSF48557">
    <property type="entry name" value="L-aspartase-like"/>
    <property type="match status" value="1"/>
</dbReference>
<gene>
    <name evidence="4" type="ORF">HYC85_001237</name>
</gene>
<feature type="compositionally biased region" description="Polar residues" evidence="1">
    <location>
        <begin position="341"/>
        <end position="356"/>
    </location>
</feature>
<dbReference type="Proteomes" id="UP000593564">
    <property type="component" value="Unassembled WGS sequence"/>
</dbReference>
<sequence>MGHRTIMTKYKKDSPLVSLGYDSRSSVMSKQLVSHNFSGNSNCKAQVHNHVLEDGDERHSNDMENWLLHPMRESNLQLFALVSIWISRKVDILQEVVLMQVLDFEIGTSNIAFKFLEELFIQFKGIATVGKLVNFEACKDIMDLLYEKDQTSALYNSPKYLAALILACAFTFLISNLLIQKCCTCYVASYVITVPKQRWEFPVLPWASPTTLGKEIAILAVRLSRERRNISQVEIMGKFAGAVRNYNAHLVAYPDIKWPQIAEEFVKSLGLSFNPYVTQGHVGLCIFRLLQAGELSDMFVNMLRYWFSSPRAYVFSSSNVKQITKAGEIGSSTMPHKAPKVQNSSLKTVSESLNTS</sequence>
<feature type="transmembrane region" description="Helical" evidence="2">
    <location>
        <begin position="160"/>
        <end position="179"/>
    </location>
</feature>
<dbReference type="AlphaFoldDB" id="A0A7J7I7B1"/>
<keyword evidence="2" id="KW-0812">Transmembrane</keyword>
<dbReference type="Gene3D" id="1.20.200.10">
    <property type="entry name" value="Fumarase/aspartase (Central domain)"/>
    <property type="match status" value="1"/>
</dbReference>
<dbReference type="InterPro" id="IPR022761">
    <property type="entry name" value="Fumarate_lyase_N"/>
</dbReference>
<feature type="domain" description="Fumarate lyase N-terminal" evidence="3">
    <location>
        <begin position="207"/>
        <end position="338"/>
    </location>
</feature>
<dbReference type="PANTHER" id="PTHR43411">
    <property type="entry name" value="ADENYLOSUCCINATE LYASE"/>
    <property type="match status" value="1"/>
</dbReference>
<name>A0A7J7I7B1_CAMSI</name>
<evidence type="ECO:0000259" key="3">
    <source>
        <dbReference type="Pfam" id="PF00206"/>
    </source>
</evidence>
<feature type="region of interest" description="Disordered" evidence="1">
    <location>
        <begin position="330"/>
        <end position="356"/>
    </location>
</feature>
<reference evidence="4 5" key="2">
    <citation type="submission" date="2020-07" db="EMBL/GenBank/DDBJ databases">
        <title>Genome assembly of wild tea tree DASZ reveals pedigree and selection history of tea varieties.</title>
        <authorList>
            <person name="Zhang W."/>
        </authorList>
    </citation>
    <scope>NUCLEOTIDE SEQUENCE [LARGE SCALE GENOMIC DNA]</scope>
    <source>
        <strain evidence="5">cv. G240</strain>
        <tissue evidence="4">Leaf</tissue>
    </source>
</reference>
<dbReference type="InterPro" id="IPR047136">
    <property type="entry name" value="PurB_bact"/>
</dbReference>
<dbReference type="PANTHER" id="PTHR43411:SF1">
    <property type="entry name" value="ADENYLOSUCCINATE LYASE"/>
    <property type="match status" value="1"/>
</dbReference>
<keyword evidence="2" id="KW-0472">Membrane</keyword>
<keyword evidence="2" id="KW-1133">Transmembrane helix</keyword>
<comment type="caution">
    <text evidence="4">The sequence shown here is derived from an EMBL/GenBank/DDBJ whole genome shotgun (WGS) entry which is preliminary data.</text>
</comment>
<organism evidence="4 5">
    <name type="scientific">Camellia sinensis</name>
    <name type="common">Tea plant</name>
    <name type="synonym">Thea sinensis</name>
    <dbReference type="NCBI Taxonomy" id="4442"/>
    <lineage>
        <taxon>Eukaryota</taxon>
        <taxon>Viridiplantae</taxon>
        <taxon>Streptophyta</taxon>
        <taxon>Embryophyta</taxon>
        <taxon>Tracheophyta</taxon>
        <taxon>Spermatophyta</taxon>
        <taxon>Magnoliopsida</taxon>
        <taxon>eudicotyledons</taxon>
        <taxon>Gunneridae</taxon>
        <taxon>Pentapetalae</taxon>
        <taxon>asterids</taxon>
        <taxon>Ericales</taxon>
        <taxon>Theaceae</taxon>
        <taxon>Camellia</taxon>
    </lineage>
</organism>
<evidence type="ECO:0000256" key="2">
    <source>
        <dbReference type="SAM" id="Phobius"/>
    </source>
</evidence>
<evidence type="ECO:0000313" key="5">
    <source>
        <dbReference type="Proteomes" id="UP000593564"/>
    </source>
</evidence>